<accession>A0ABR1MPT4</accession>
<evidence type="ECO:0008006" key="4">
    <source>
        <dbReference type="Google" id="ProtNLM"/>
    </source>
</evidence>
<feature type="transmembrane region" description="Helical" evidence="1">
    <location>
        <begin position="7"/>
        <end position="27"/>
    </location>
</feature>
<evidence type="ECO:0000313" key="2">
    <source>
        <dbReference type="EMBL" id="KAK7552521.1"/>
    </source>
</evidence>
<keyword evidence="1" id="KW-1133">Transmembrane helix</keyword>
<keyword evidence="3" id="KW-1185">Reference proteome</keyword>
<proteinExistence type="predicted"/>
<protein>
    <recommendedName>
        <fullName evidence="4">ATP synthase F0 subunit 8</fullName>
    </recommendedName>
</protein>
<feature type="transmembrane region" description="Helical" evidence="1">
    <location>
        <begin position="56"/>
        <end position="77"/>
    </location>
</feature>
<name>A0ABR1MPT4_9PEZI</name>
<dbReference type="EMBL" id="JBBPDW010000005">
    <property type="protein sequence ID" value="KAK7552521.1"/>
    <property type="molecule type" value="Genomic_DNA"/>
</dbReference>
<keyword evidence="1" id="KW-0472">Membrane</keyword>
<evidence type="ECO:0000256" key="1">
    <source>
        <dbReference type="SAM" id="Phobius"/>
    </source>
</evidence>
<dbReference type="Proteomes" id="UP001365128">
    <property type="component" value="Unassembled WGS sequence"/>
</dbReference>
<evidence type="ECO:0000313" key="3">
    <source>
        <dbReference type="Proteomes" id="UP001365128"/>
    </source>
</evidence>
<gene>
    <name evidence="2" type="ORF">IWX46DRAFT_345793</name>
</gene>
<keyword evidence="1" id="KW-0812">Transmembrane</keyword>
<sequence length="173" mass="18521">MAQADPLLFLFAWSIVLFSFLGYGMGWTGTDWTGLGWAGLSKRASKQSKAKQISDASSFIMSLTSSSSSVVIIGNIFPLRFSCFFSQSTPTSLRSYPPASSSSPSSSSSSPTSSSKCAFIPHRSSSARAVAMTLHPCPTPPSFSLPLALPPTRSLSLFLLVQRKQDAQINEIN</sequence>
<reference evidence="2 3" key="1">
    <citation type="submission" date="2024-04" db="EMBL/GenBank/DDBJ databases">
        <title>Phyllosticta paracitricarpa is synonymous to the EU quarantine fungus P. citricarpa based on phylogenomic analyses.</title>
        <authorList>
            <consortium name="Lawrence Berkeley National Laboratory"/>
            <person name="Van Ingen-Buijs V.A."/>
            <person name="Van Westerhoven A.C."/>
            <person name="Haridas S."/>
            <person name="Skiadas P."/>
            <person name="Martin F."/>
            <person name="Groenewald J.Z."/>
            <person name="Crous P.W."/>
            <person name="Seidl M.F."/>
        </authorList>
    </citation>
    <scope>NUCLEOTIDE SEQUENCE [LARGE SCALE GENOMIC DNA]</scope>
    <source>
        <strain evidence="2 3">CBS 122670</strain>
    </source>
</reference>
<comment type="caution">
    <text evidence="2">The sequence shown here is derived from an EMBL/GenBank/DDBJ whole genome shotgun (WGS) entry which is preliminary data.</text>
</comment>
<organism evidence="2 3">
    <name type="scientific">Phyllosticta citricarpa</name>
    <dbReference type="NCBI Taxonomy" id="55181"/>
    <lineage>
        <taxon>Eukaryota</taxon>
        <taxon>Fungi</taxon>
        <taxon>Dikarya</taxon>
        <taxon>Ascomycota</taxon>
        <taxon>Pezizomycotina</taxon>
        <taxon>Dothideomycetes</taxon>
        <taxon>Dothideomycetes incertae sedis</taxon>
        <taxon>Botryosphaeriales</taxon>
        <taxon>Phyllostictaceae</taxon>
        <taxon>Phyllosticta</taxon>
    </lineage>
</organism>